<dbReference type="InterPro" id="IPR011991">
    <property type="entry name" value="ArsR-like_HTH"/>
</dbReference>
<dbReference type="AlphaFoldDB" id="A0ABD6CB36"/>
<dbReference type="Gene3D" id="1.10.10.10">
    <property type="entry name" value="Winged helix-like DNA-binding domain superfamily/Winged helix DNA-binding domain"/>
    <property type="match status" value="1"/>
</dbReference>
<dbReference type="CDD" id="cd00090">
    <property type="entry name" value="HTH_ARSR"/>
    <property type="match status" value="1"/>
</dbReference>
<dbReference type="InterPro" id="IPR036388">
    <property type="entry name" value="WH-like_DNA-bd_sf"/>
</dbReference>
<evidence type="ECO:0000313" key="1">
    <source>
        <dbReference type="EMBL" id="MFD1586613.1"/>
    </source>
</evidence>
<dbReference type="SUPFAM" id="SSF46785">
    <property type="entry name" value="Winged helix' DNA-binding domain"/>
    <property type="match status" value="1"/>
</dbReference>
<name>A0ABD6CB36_9EURY</name>
<dbReference type="InterPro" id="IPR036390">
    <property type="entry name" value="WH_DNA-bd_sf"/>
</dbReference>
<gene>
    <name evidence="1" type="ORF">ACFR9U_06435</name>
</gene>
<comment type="caution">
    <text evidence="1">The sequence shown here is derived from an EMBL/GenBank/DDBJ whole genome shotgun (WGS) entry which is preliminary data.</text>
</comment>
<protein>
    <submittedName>
        <fullName evidence="1">ArsR/SmtB family transcription factor</fullName>
    </submittedName>
</protein>
<reference evidence="1 2" key="1">
    <citation type="journal article" date="2019" name="Int. J. Syst. Evol. Microbiol.">
        <title>The Global Catalogue of Microorganisms (GCM) 10K type strain sequencing project: providing services to taxonomists for standard genome sequencing and annotation.</title>
        <authorList>
            <consortium name="The Broad Institute Genomics Platform"/>
            <consortium name="The Broad Institute Genome Sequencing Center for Infectious Disease"/>
            <person name="Wu L."/>
            <person name="Ma J."/>
        </authorList>
    </citation>
    <scope>NUCLEOTIDE SEQUENCE [LARGE SCALE GENOMIC DNA]</scope>
    <source>
        <strain evidence="1 2">CGMCC 1.12125</strain>
    </source>
</reference>
<dbReference type="EMBL" id="JBHUDJ010000002">
    <property type="protein sequence ID" value="MFD1586613.1"/>
    <property type="molecule type" value="Genomic_DNA"/>
</dbReference>
<evidence type="ECO:0000313" key="2">
    <source>
        <dbReference type="Proteomes" id="UP001597119"/>
    </source>
</evidence>
<keyword evidence="2" id="KW-1185">Reference proteome</keyword>
<sequence>MPVDEDADELFALLDDEYARTILIATSVEPLSADALAERCDASEPTIYRRIDRLETFDLVESEQQLDPDGHHYKTYAARLERVTIELEDGNLSVAVDRTEDAADRFTRLYEELR</sequence>
<dbReference type="RefSeq" id="WP_247379347.1">
    <property type="nucleotide sequence ID" value="NZ_JALLGV010000007.1"/>
</dbReference>
<proteinExistence type="predicted"/>
<dbReference type="Proteomes" id="UP001597119">
    <property type="component" value="Unassembled WGS sequence"/>
</dbReference>
<accession>A0ABD6CB36</accession>
<organism evidence="1 2">
    <name type="scientific">Halorientalis brevis</name>
    <dbReference type="NCBI Taxonomy" id="1126241"/>
    <lineage>
        <taxon>Archaea</taxon>
        <taxon>Methanobacteriati</taxon>
        <taxon>Methanobacteriota</taxon>
        <taxon>Stenosarchaea group</taxon>
        <taxon>Halobacteria</taxon>
        <taxon>Halobacteriales</taxon>
        <taxon>Haloarculaceae</taxon>
        <taxon>Halorientalis</taxon>
    </lineage>
</organism>